<dbReference type="Proteomes" id="UP000594749">
    <property type="component" value="Chromosome"/>
</dbReference>
<dbReference type="GO" id="GO:0043165">
    <property type="term" value="P:Gram-negative-bacterium-type cell outer membrane assembly"/>
    <property type="evidence" value="ECO:0007669"/>
    <property type="project" value="InterPro"/>
</dbReference>
<dbReference type="AlphaFoldDB" id="A0A7M1LFR5"/>
<gene>
    <name evidence="1" type="ORF">IMC76_01075</name>
</gene>
<reference evidence="1 2" key="1">
    <citation type="submission" date="2020-10" db="EMBL/GenBank/DDBJ databases">
        <title>Campylobacter and Helicobacter PacBio genomes.</title>
        <authorList>
            <person name="Lane C."/>
        </authorList>
    </citation>
    <scope>NUCLEOTIDE SEQUENCE [LARGE SCALE GENOMIC DNA]</scope>
    <source>
        <strain evidence="1 2">2016D-0077</strain>
    </source>
</reference>
<evidence type="ECO:0000313" key="2">
    <source>
        <dbReference type="Proteomes" id="UP000594749"/>
    </source>
</evidence>
<proteinExistence type="inferred from homology"/>
<evidence type="ECO:0000313" key="1">
    <source>
        <dbReference type="EMBL" id="QOQ87442.1"/>
    </source>
</evidence>
<keyword evidence="2" id="KW-1185">Reference proteome</keyword>
<dbReference type="GO" id="GO:1990351">
    <property type="term" value="C:transporter complex"/>
    <property type="evidence" value="ECO:0007669"/>
    <property type="project" value="TreeGrafter"/>
</dbReference>
<dbReference type="InterPro" id="IPR020889">
    <property type="entry name" value="LipoPS_assembly_LptD"/>
</dbReference>
<name>A0A7M1LFR5_9BACT</name>
<organism evidence="1 2">
    <name type="scientific">Campylobacter corcagiensis</name>
    <dbReference type="NCBI Taxonomy" id="1448857"/>
    <lineage>
        <taxon>Bacteria</taxon>
        <taxon>Pseudomonadati</taxon>
        <taxon>Campylobacterota</taxon>
        <taxon>Epsilonproteobacteria</taxon>
        <taxon>Campylobacterales</taxon>
        <taxon>Campylobacteraceae</taxon>
        <taxon>Campylobacter</taxon>
    </lineage>
</organism>
<dbReference type="RefSeq" id="WP_025803005.1">
    <property type="nucleotide sequence ID" value="NZ_CP053842.1"/>
</dbReference>
<dbReference type="GO" id="GO:0015920">
    <property type="term" value="P:lipopolysaccharide transport"/>
    <property type="evidence" value="ECO:0007669"/>
    <property type="project" value="InterPro"/>
</dbReference>
<dbReference type="PANTHER" id="PTHR30189">
    <property type="entry name" value="LPS-ASSEMBLY PROTEIN"/>
    <property type="match status" value="1"/>
</dbReference>
<dbReference type="GO" id="GO:0009279">
    <property type="term" value="C:cell outer membrane"/>
    <property type="evidence" value="ECO:0007669"/>
    <property type="project" value="InterPro"/>
</dbReference>
<dbReference type="EMBL" id="CP063078">
    <property type="protein sequence ID" value="QOQ87442.1"/>
    <property type="molecule type" value="Genomic_DNA"/>
</dbReference>
<protein>
    <submittedName>
        <fullName evidence="1">LPS-assembly protein LptD</fullName>
    </submittedName>
</protein>
<dbReference type="InterPro" id="IPR050218">
    <property type="entry name" value="LptD"/>
</dbReference>
<dbReference type="OrthoDB" id="9760225at2"/>
<accession>A0A7M1LFR5</accession>
<sequence>MLLKNILFLLIFVGFLYAKVQHVELLADEAHREGDIVKATGNVIMYSQEYLITADEATYDQKNEIAEFFGNVNALRGPNETSKTNYLKLDLKNEKNFATENFMMDKDSELWMQNNQSCSDVKYYRTKGSVVSSCNIQNPDWKIKYSSGKLNKDSKFLHLYNPLFFIGNVPVLYLPYFGIPTDDTRRTGLLFPEAGYIDKQGLYYKQPIYFAPYNSWDLELQPQIRTRRGVGLYSIFRFADSPFSYGEIRGGVFDNYKSDQQRLEYKNEKHTGFEFEYDRSKLLGYFIDTKFKEYLWIDFIKLRDVEYFDLITKGGGDNADSLQTSKLNYYLTTDEHYMGLYSRYYIDTYKLNGDNYFQNDDTVQKLPTLQYHKFTNSAFLDNLLYSFDTKATNYTRGDGVTARQFEFNMPLSFSMPLLNDWINFKFTEGIYATNINYSDNFIYKDGNFYEDKSSNYVNNYHQISLGSDIAKPYESFFHTMSFEASYLIPGYQSGGVEKRLFKNHQYEYDKGRNRVNKWALENILNNYYYEDNFLGELGKEYTQENLSLKFTQYLFDKDGNKRVRHSVRQRYDFDDDELGNLIHRLDLYFKNGLSLGNKFEYNHEENNMEKFQSYARYAKENFNVGVTHTYEHTKRNKATINKENYSILNFAVKLPNYYKLFAAWEYDWELEYNKMWRVGLTKNRKCWNYTIVYQEDIEPKTRSRDNFEKASKERGIYFFVNFYPFGGVRAARSYDTDYAAAGN</sequence>
<dbReference type="Gene3D" id="2.60.450.10">
    <property type="entry name" value="Lipopolysaccharide (LPS) transport protein A like domain"/>
    <property type="match status" value="1"/>
</dbReference>
<dbReference type="PANTHER" id="PTHR30189:SF1">
    <property type="entry name" value="LPS-ASSEMBLY PROTEIN LPTD"/>
    <property type="match status" value="1"/>
</dbReference>
<dbReference type="HAMAP" id="MF_01411">
    <property type="entry name" value="LPS_assembly_LptD"/>
    <property type="match status" value="1"/>
</dbReference>